<dbReference type="InterPro" id="IPR000182">
    <property type="entry name" value="GNAT_dom"/>
</dbReference>
<evidence type="ECO:0000259" key="1">
    <source>
        <dbReference type="PROSITE" id="PS51186"/>
    </source>
</evidence>
<comment type="caution">
    <text evidence="2">The sequence shown here is derived from an EMBL/GenBank/DDBJ whole genome shotgun (WGS) entry which is preliminary data.</text>
</comment>
<dbReference type="Pfam" id="PF13302">
    <property type="entry name" value="Acetyltransf_3"/>
    <property type="match status" value="1"/>
</dbReference>
<protein>
    <submittedName>
        <fullName evidence="2">GNAT family N-acetyltransferase</fullName>
    </submittedName>
</protein>
<gene>
    <name evidence="2" type="ORF">F4Y42_05935</name>
</gene>
<name>A0A6B0YPH1_9CHLR</name>
<dbReference type="PANTHER" id="PTHR43441:SF11">
    <property type="entry name" value="RIBOSOMAL-PROTEIN-SERINE ACETYLTRANSFERASE"/>
    <property type="match status" value="1"/>
</dbReference>
<dbReference type="InterPro" id="IPR051908">
    <property type="entry name" value="Ribosomal_N-acetyltransferase"/>
</dbReference>
<sequence length="185" mass="21874">MNYWQTELIRLRGVEPEDGDTFWRWNQDSEMARNLEFVWPPVSLSQVREWAAAESKNKMENDSFKWVIELSDGKPVGFIHTHNCHARNGVFKYGLGVDAAYRRKGYAAAAILLILRYYFQELRYQKVTVQMHSENNSSRSLHEKLGFVHEGAVRRAIYTDGRYLDELYYGMTVEEWQQRYEKAYG</sequence>
<dbReference type="GO" id="GO:0005737">
    <property type="term" value="C:cytoplasm"/>
    <property type="evidence" value="ECO:0007669"/>
    <property type="project" value="TreeGrafter"/>
</dbReference>
<dbReference type="GO" id="GO:0008999">
    <property type="term" value="F:protein-N-terminal-alanine acetyltransferase activity"/>
    <property type="evidence" value="ECO:0007669"/>
    <property type="project" value="TreeGrafter"/>
</dbReference>
<dbReference type="GO" id="GO:1990189">
    <property type="term" value="F:protein N-terminal-serine acetyltransferase activity"/>
    <property type="evidence" value="ECO:0007669"/>
    <property type="project" value="TreeGrafter"/>
</dbReference>
<evidence type="ECO:0000313" key="2">
    <source>
        <dbReference type="EMBL" id="MXY92974.1"/>
    </source>
</evidence>
<feature type="domain" description="N-acetyltransferase" evidence="1">
    <location>
        <begin position="9"/>
        <end position="174"/>
    </location>
</feature>
<dbReference type="InterPro" id="IPR016181">
    <property type="entry name" value="Acyl_CoA_acyltransferase"/>
</dbReference>
<keyword evidence="2" id="KW-0808">Transferase</keyword>
<organism evidence="2">
    <name type="scientific">Caldilineaceae bacterium SB0664_bin_27</name>
    <dbReference type="NCBI Taxonomy" id="2605260"/>
    <lineage>
        <taxon>Bacteria</taxon>
        <taxon>Bacillati</taxon>
        <taxon>Chloroflexota</taxon>
        <taxon>Caldilineae</taxon>
        <taxon>Caldilineales</taxon>
        <taxon>Caldilineaceae</taxon>
    </lineage>
</organism>
<accession>A0A6B0YPH1</accession>
<dbReference type="AlphaFoldDB" id="A0A6B0YPH1"/>
<proteinExistence type="predicted"/>
<dbReference type="Gene3D" id="3.40.630.30">
    <property type="match status" value="1"/>
</dbReference>
<dbReference type="SUPFAM" id="SSF55729">
    <property type="entry name" value="Acyl-CoA N-acyltransferases (Nat)"/>
    <property type="match status" value="1"/>
</dbReference>
<dbReference type="PROSITE" id="PS51186">
    <property type="entry name" value="GNAT"/>
    <property type="match status" value="1"/>
</dbReference>
<dbReference type="EMBL" id="VXRG01000052">
    <property type="protein sequence ID" value="MXY92974.1"/>
    <property type="molecule type" value="Genomic_DNA"/>
</dbReference>
<reference evidence="2" key="1">
    <citation type="submission" date="2019-09" db="EMBL/GenBank/DDBJ databases">
        <title>Characterisation of the sponge microbiome using genome-centric metagenomics.</title>
        <authorList>
            <person name="Engelberts J.P."/>
            <person name="Robbins S.J."/>
            <person name="De Goeij J.M."/>
            <person name="Aranda M."/>
            <person name="Bell S.C."/>
            <person name="Webster N.S."/>
        </authorList>
    </citation>
    <scope>NUCLEOTIDE SEQUENCE</scope>
    <source>
        <strain evidence="2">SB0664_bin_27</strain>
    </source>
</reference>
<dbReference type="PANTHER" id="PTHR43441">
    <property type="entry name" value="RIBOSOMAL-PROTEIN-SERINE ACETYLTRANSFERASE"/>
    <property type="match status" value="1"/>
</dbReference>
<dbReference type="CDD" id="cd04301">
    <property type="entry name" value="NAT_SF"/>
    <property type="match status" value="1"/>
</dbReference>